<dbReference type="GO" id="GO:0006400">
    <property type="term" value="P:tRNA modification"/>
    <property type="evidence" value="ECO:0007669"/>
    <property type="project" value="UniProtKB-ARBA"/>
</dbReference>
<keyword evidence="3" id="KW-0819">tRNA processing</keyword>
<evidence type="ECO:0000256" key="6">
    <source>
        <dbReference type="ARBA" id="ARBA00048117"/>
    </source>
</evidence>
<accession>A0A0D6EKK3</accession>
<dbReference type="GO" id="GO:0000408">
    <property type="term" value="C:EKC/KEOPS complex"/>
    <property type="evidence" value="ECO:0007669"/>
    <property type="project" value="TreeGrafter"/>
</dbReference>
<keyword evidence="5" id="KW-0012">Acyltransferase</keyword>
<proteinExistence type="predicted"/>
<evidence type="ECO:0000256" key="2">
    <source>
        <dbReference type="ARBA" id="ARBA00022679"/>
    </source>
</evidence>
<dbReference type="EMBL" id="CENE01000007">
    <property type="protein sequence ID" value="CEQ40519.1"/>
    <property type="molecule type" value="Genomic_DNA"/>
</dbReference>
<evidence type="ECO:0000256" key="5">
    <source>
        <dbReference type="ARBA" id="ARBA00023315"/>
    </source>
</evidence>
<dbReference type="SUPFAM" id="SSF53067">
    <property type="entry name" value="Actin-like ATPase domain"/>
    <property type="match status" value="1"/>
</dbReference>
<feature type="region of interest" description="Disordered" evidence="7">
    <location>
        <begin position="245"/>
        <end position="311"/>
    </location>
</feature>
<protein>
    <recommendedName>
        <fullName evidence="1">N(6)-L-threonylcarbamoyladenine synthase</fullName>
        <ecNumber evidence="1">2.3.1.234</ecNumber>
    </recommendedName>
</protein>
<gene>
    <name evidence="9" type="primary">SPOSA6832_02145</name>
</gene>
<dbReference type="InterPro" id="IPR017860">
    <property type="entry name" value="Peptidase_M22_CS"/>
</dbReference>
<dbReference type="InterPro" id="IPR017861">
    <property type="entry name" value="KAE1/TsaD"/>
</dbReference>
<dbReference type="GO" id="GO:0061711">
    <property type="term" value="F:tRNA N(6)-L-threonylcarbamoyladenine synthase activity"/>
    <property type="evidence" value="ECO:0007669"/>
    <property type="project" value="UniProtKB-EC"/>
</dbReference>
<organism evidence="9 10">
    <name type="scientific">Sporidiobolus salmonicolor</name>
    <name type="common">Yeast-like fungus</name>
    <name type="synonym">Sporobolomyces salmonicolor</name>
    <dbReference type="NCBI Taxonomy" id="5005"/>
    <lineage>
        <taxon>Eukaryota</taxon>
        <taxon>Fungi</taxon>
        <taxon>Dikarya</taxon>
        <taxon>Basidiomycota</taxon>
        <taxon>Pucciniomycotina</taxon>
        <taxon>Microbotryomycetes</taxon>
        <taxon>Sporidiobolales</taxon>
        <taxon>Sporidiobolaceae</taxon>
        <taxon>Sporobolomyces</taxon>
    </lineage>
</organism>
<evidence type="ECO:0000313" key="10">
    <source>
        <dbReference type="Proteomes" id="UP000243876"/>
    </source>
</evidence>
<evidence type="ECO:0000256" key="7">
    <source>
        <dbReference type="SAM" id="MobiDB-lite"/>
    </source>
</evidence>
<dbReference type="GO" id="GO:0046872">
    <property type="term" value="F:metal ion binding"/>
    <property type="evidence" value="ECO:0007669"/>
    <property type="project" value="UniProtKB-KW"/>
</dbReference>
<dbReference type="Pfam" id="PF00814">
    <property type="entry name" value="TsaD"/>
    <property type="match status" value="1"/>
</dbReference>
<dbReference type="GO" id="GO:0005737">
    <property type="term" value="C:cytoplasm"/>
    <property type="evidence" value="ECO:0007669"/>
    <property type="project" value="TreeGrafter"/>
</dbReference>
<keyword evidence="4" id="KW-0479">Metal-binding</keyword>
<evidence type="ECO:0000256" key="3">
    <source>
        <dbReference type="ARBA" id="ARBA00022694"/>
    </source>
</evidence>
<dbReference type="EC" id="2.3.1.234" evidence="1"/>
<dbReference type="CDD" id="cd24132">
    <property type="entry name" value="ASKHA_NBD_OSGEP_like_euk"/>
    <property type="match status" value="1"/>
</dbReference>
<reference evidence="10" key="1">
    <citation type="submission" date="2015-02" db="EMBL/GenBank/DDBJ databases">
        <authorList>
            <person name="Gon?alves P."/>
        </authorList>
    </citation>
    <scope>NUCLEOTIDE SEQUENCE [LARGE SCALE GENOMIC DNA]</scope>
</reference>
<dbReference type="OrthoDB" id="10254073at2759"/>
<dbReference type="PRINTS" id="PR00789">
    <property type="entry name" value="OSIALOPTASE"/>
</dbReference>
<dbReference type="Gene3D" id="3.30.420.40">
    <property type="match status" value="4"/>
</dbReference>
<feature type="domain" description="Gcp-like" evidence="8">
    <location>
        <begin position="88"/>
        <end position="422"/>
    </location>
</feature>
<dbReference type="InterPro" id="IPR043129">
    <property type="entry name" value="ATPase_NBD"/>
</dbReference>
<dbReference type="PANTHER" id="PTHR11735:SF14">
    <property type="entry name" value="TRNA N6-ADENOSINE THREONYLCARBAMOYLTRANSFERASE"/>
    <property type="match status" value="1"/>
</dbReference>
<name>A0A0D6EKK3_SPOSA</name>
<dbReference type="AlphaFoldDB" id="A0A0D6EKK3"/>
<feature type="compositionally biased region" description="Low complexity" evidence="7">
    <location>
        <begin position="249"/>
        <end position="283"/>
    </location>
</feature>
<evidence type="ECO:0000256" key="1">
    <source>
        <dbReference type="ARBA" id="ARBA00012156"/>
    </source>
</evidence>
<evidence type="ECO:0000259" key="8">
    <source>
        <dbReference type="Pfam" id="PF00814"/>
    </source>
</evidence>
<dbReference type="GO" id="GO:0070525">
    <property type="term" value="P:tRNA threonylcarbamoyladenosine metabolic process"/>
    <property type="evidence" value="ECO:0007669"/>
    <property type="project" value="UniProtKB-ARBA"/>
</dbReference>
<keyword evidence="10" id="KW-1185">Reference proteome</keyword>
<sequence>MVVQRRKEEIKSEQEERKLLFFPRTATMVTKRSKVPAPCPLPPPAKPLLALGLEGSANKLGVGLILHSPPSPASSSPSKTGDPGSVSILSNIRHTYVTPPGEGFLPSDTARHHKRWISEVVDKALREGGKTMDDVDVTVALVARTLAMMYNKPLVGVNHCVGHIETGRLITSSPSPIVLYVSGGNTQVIAYSQQRYRIFGETLDIAVGNCLDRGRRLLPIPYATKGMDIMLGGILHAAEAYTRDPRFRPSSSSGPSPPSSSTIATAPSPSLAAAGGKLNGKLGSPMVSQEARRRRAEGTEGPQAALQNIGLDGSSSTARVQLAEGSGLVDASVEVPPPEEGEEDVITPADLCFSLQETVFAMLVEITERAMAHAGGKEVLIVGGVGCNARLQEMMGVMAAERGGSIFATDERFCIDNGIMIAHAGLLSYRMGYETPLAETWCTQRFRTDEVLVNWRA</sequence>
<dbReference type="Proteomes" id="UP000243876">
    <property type="component" value="Unassembled WGS sequence"/>
</dbReference>
<dbReference type="PROSITE" id="PS01016">
    <property type="entry name" value="GLYCOPROTEASE"/>
    <property type="match status" value="1"/>
</dbReference>
<dbReference type="InterPro" id="IPR000905">
    <property type="entry name" value="Gcp-like_dom"/>
</dbReference>
<evidence type="ECO:0000256" key="4">
    <source>
        <dbReference type="ARBA" id="ARBA00022723"/>
    </source>
</evidence>
<dbReference type="PANTHER" id="PTHR11735">
    <property type="entry name" value="TRNA N6-ADENOSINE THREONYLCARBAMOYLTRANSFERASE"/>
    <property type="match status" value="1"/>
</dbReference>
<evidence type="ECO:0000313" key="9">
    <source>
        <dbReference type="EMBL" id="CEQ40519.1"/>
    </source>
</evidence>
<comment type="catalytic activity">
    <reaction evidence="6">
        <text>L-threonylcarbamoyladenylate + adenosine(37) in tRNA = N(6)-L-threonylcarbamoyladenosine(37) in tRNA + AMP + H(+)</text>
        <dbReference type="Rhea" id="RHEA:37059"/>
        <dbReference type="Rhea" id="RHEA-COMP:10162"/>
        <dbReference type="Rhea" id="RHEA-COMP:10163"/>
        <dbReference type="ChEBI" id="CHEBI:15378"/>
        <dbReference type="ChEBI" id="CHEBI:73682"/>
        <dbReference type="ChEBI" id="CHEBI:74411"/>
        <dbReference type="ChEBI" id="CHEBI:74418"/>
        <dbReference type="ChEBI" id="CHEBI:456215"/>
        <dbReference type="EC" id="2.3.1.234"/>
    </reaction>
</comment>
<keyword evidence="2" id="KW-0808">Transferase</keyword>